<accession>A0A915U4S7</accession>
<proteinExistence type="predicted"/>
<reference evidence="2" key="1">
    <citation type="submission" date="2020-12" db="EMBL/GenBank/DDBJ databases">
        <title>Desulfobium dissulfuricans gen. nov., sp. nov., a novel mesophilic, sulfate-reducing bacterium isolated from a deep-sea hydrothermal vent.</title>
        <authorList>
            <person name="Hashimoto Y."/>
            <person name="Tame A."/>
            <person name="Sawayama S."/>
            <person name="Miyazaki J."/>
            <person name="Takai K."/>
            <person name="Nakagawa S."/>
        </authorList>
    </citation>
    <scope>NUCLEOTIDE SEQUENCE</scope>
    <source>
        <strain evidence="2">GF1</strain>
    </source>
</reference>
<dbReference type="Pfam" id="PF09699">
    <property type="entry name" value="Paired_CXXCH_1"/>
    <property type="match status" value="1"/>
</dbReference>
<name>A0A915U4S7_9BACT</name>
<organism evidence="2 3">
    <name type="scientific">Desulfolithobacter dissulfuricans</name>
    <dbReference type="NCBI Taxonomy" id="2795293"/>
    <lineage>
        <taxon>Bacteria</taxon>
        <taxon>Pseudomonadati</taxon>
        <taxon>Thermodesulfobacteriota</taxon>
        <taxon>Desulfobulbia</taxon>
        <taxon>Desulfobulbales</taxon>
        <taxon>Desulfobulbaceae</taxon>
        <taxon>Desulfolithobacter</taxon>
    </lineage>
</organism>
<keyword evidence="3" id="KW-1185">Reference proteome</keyword>
<evidence type="ECO:0000313" key="2">
    <source>
        <dbReference type="EMBL" id="BCO08242.1"/>
    </source>
</evidence>
<dbReference type="EMBL" id="AP024233">
    <property type="protein sequence ID" value="BCO08242.1"/>
    <property type="molecule type" value="Genomic_DNA"/>
</dbReference>
<evidence type="ECO:0000313" key="3">
    <source>
        <dbReference type="Proteomes" id="UP001063350"/>
    </source>
</evidence>
<sequence length="195" mass="20476">MDGQVDQATEVANSYRFLMAVKGFESPDWEENPSPANHNEYFALSQPVQLGCSGSAVKCHSGPGGLTQPPDGTMSQFCATCHGNFHTVATDESDGIGSSTNSPFIRHPTDLSLPASGEYAAYTVYNLSAPVARLTVPVASSSTVTPGSDAVMCLSCHVAHASDYPDMLRWDYTSVIAGTGSGVNSGCFVCHSTKN</sequence>
<dbReference type="AlphaFoldDB" id="A0A915U4S7"/>
<gene>
    <name evidence="2" type="ORF">GF1_06180</name>
</gene>
<dbReference type="SUPFAM" id="SSF48695">
    <property type="entry name" value="Multiheme cytochromes"/>
    <property type="match status" value="1"/>
</dbReference>
<evidence type="ECO:0000259" key="1">
    <source>
        <dbReference type="Pfam" id="PF09699"/>
    </source>
</evidence>
<dbReference type="KEGG" id="ddu:GF1_06180"/>
<feature type="domain" description="Doubled CXXCH motif" evidence="1">
    <location>
        <begin position="152"/>
        <end position="194"/>
    </location>
</feature>
<dbReference type="Proteomes" id="UP001063350">
    <property type="component" value="Chromosome"/>
</dbReference>
<dbReference type="InterPro" id="IPR010177">
    <property type="entry name" value="Paired_CXXCH_1"/>
</dbReference>
<protein>
    <recommendedName>
        <fullName evidence="1">Doubled CXXCH motif domain-containing protein</fullName>
    </recommendedName>
</protein>
<dbReference type="InterPro" id="IPR036280">
    <property type="entry name" value="Multihaem_cyt_sf"/>
</dbReference>